<evidence type="ECO:0000256" key="1">
    <source>
        <dbReference type="SAM" id="Phobius"/>
    </source>
</evidence>
<evidence type="ECO:0000313" key="4">
    <source>
        <dbReference type="Proteomes" id="UP000466517"/>
    </source>
</evidence>
<accession>A0A7I7XN96</accession>
<protein>
    <recommendedName>
        <fullName evidence="2">GAF domain-containing protein</fullName>
    </recommendedName>
</protein>
<dbReference type="Gene3D" id="3.30.450.40">
    <property type="match status" value="1"/>
</dbReference>
<feature type="transmembrane region" description="Helical" evidence="1">
    <location>
        <begin position="22"/>
        <end position="43"/>
    </location>
</feature>
<keyword evidence="1" id="KW-0812">Transmembrane</keyword>
<organism evidence="3 4">
    <name type="scientific">Mycolicibacterium madagascariense</name>
    <dbReference type="NCBI Taxonomy" id="212765"/>
    <lineage>
        <taxon>Bacteria</taxon>
        <taxon>Bacillati</taxon>
        <taxon>Actinomycetota</taxon>
        <taxon>Actinomycetes</taxon>
        <taxon>Mycobacteriales</taxon>
        <taxon>Mycobacteriaceae</taxon>
        <taxon>Mycolicibacterium</taxon>
    </lineage>
</organism>
<keyword evidence="1" id="KW-1133">Transmembrane helix</keyword>
<dbReference type="RefSeq" id="WP_163742305.1">
    <property type="nucleotide sequence ID" value="NZ_AP022610.1"/>
</dbReference>
<dbReference type="SUPFAM" id="SSF55781">
    <property type="entry name" value="GAF domain-like"/>
    <property type="match status" value="1"/>
</dbReference>
<evidence type="ECO:0000259" key="2">
    <source>
        <dbReference type="Pfam" id="PF01590"/>
    </source>
</evidence>
<feature type="domain" description="GAF" evidence="2">
    <location>
        <begin position="172"/>
        <end position="250"/>
    </location>
</feature>
<gene>
    <name evidence="3" type="ORF">MMAD_50130</name>
</gene>
<dbReference type="InterPro" id="IPR029016">
    <property type="entry name" value="GAF-like_dom_sf"/>
</dbReference>
<keyword evidence="4" id="KW-1185">Reference proteome</keyword>
<dbReference type="InterPro" id="IPR003018">
    <property type="entry name" value="GAF"/>
</dbReference>
<proteinExistence type="predicted"/>
<sequence>MSDGGDGVEESRWPRFMERSSVGWPLALGAAATLSSGGGGLVDSHGQKVAWYLVSAVALVGGVLFSLAREHRREKMDEAMDAKRLREAEESQSVIDGQLSPVLQLVAELVATVDADKRRETAGEVRSAVVVAASVIVGSANVRANLFETEPESGGHCMRPKLFHGRGQKSQRVFRPGDPTMDKALAAQYRFVDQVDPDQGLAYETFLTHPITDGTHVYGVLTVDAPRTGDLSEERDINIVRVLATIAAISYAAAYDQR</sequence>
<dbReference type="KEGG" id="mmag:MMAD_50130"/>
<evidence type="ECO:0000313" key="3">
    <source>
        <dbReference type="EMBL" id="BBZ30718.1"/>
    </source>
</evidence>
<dbReference type="Pfam" id="PF01590">
    <property type="entry name" value="GAF"/>
    <property type="match status" value="1"/>
</dbReference>
<name>A0A7I7XN96_9MYCO</name>
<dbReference type="AlphaFoldDB" id="A0A7I7XN96"/>
<dbReference type="EMBL" id="AP022610">
    <property type="protein sequence ID" value="BBZ30718.1"/>
    <property type="molecule type" value="Genomic_DNA"/>
</dbReference>
<keyword evidence="1" id="KW-0472">Membrane</keyword>
<dbReference type="Proteomes" id="UP000466517">
    <property type="component" value="Chromosome"/>
</dbReference>
<reference evidence="3 4" key="1">
    <citation type="journal article" date="2019" name="Emerg. Microbes Infect.">
        <title>Comprehensive subspecies identification of 175 nontuberculous mycobacteria species based on 7547 genomic profiles.</title>
        <authorList>
            <person name="Matsumoto Y."/>
            <person name="Kinjo T."/>
            <person name="Motooka D."/>
            <person name="Nabeya D."/>
            <person name="Jung N."/>
            <person name="Uechi K."/>
            <person name="Horii T."/>
            <person name="Iida T."/>
            <person name="Fujita J."/>
            <person name="Nakamura S."/>
        </authorList>
    </citation>
    <scope>NUCLEOTIDE SEQUENCE [LARGE SCALE GENOMIC DNA]</scope>
    <source>
        <strain evidence="3 4">JCM 13574</strain>
    </source>
</reference>
<feature type="transmembrane region" description="Helical" evidence="1">
    <location>
        <begin position="49"/>
        <end position="68"/>
    </location>
</feature>